<dbReference type="SUPFAM" id="SSF52540">
    <property type="entry name" value="P-loop containing nucleoside triphosphate hydrolases"/>
    <property type="match status" value="1"/>
</dbReference>
<accession>E1Y9V7</accession>
<dbReference type="EMBL" id="FR695866">
    <property type="protein sequence ID" value="CBX27351.1"/>
    <property type="molecule type" value="Genomic_DNA"/>
</dbReference>
<keyword evidence="4" id="KW-0067">ATP-binding</keyword>
<name>E1Y9V7_9BACT</name>
<dbReference type="PANTHER" id="PTHR11070:SF3">
    <property type="entry name" value="DNA 3'-5' HELICASE"/>
    <property type="match status" value="1"/>
</dbReference>
<sequence>MKYVLSSSGLNVFLKACPGSGKTESVGLKAAYEIKTWDAKIGGIAVLTQLVAERFPFLIIDECQDLSWIQLQIFMKLIEAGSRVHFVGDLNQGIYAFKKVYPQKVAEFAMCHNFETLELSKNLRSVQPIVDLCGKIVNQGNVQGVSTGTIDPSCVYFAYDAGKLQEVVGWFVSYLEEHGIKSKDAAIVARGYSTVNKLRPAASRIPQNKQLCLATAIHLWQNGGTESRGEALNCIGRFMAENFFTAETTNARAYYCPNCEPSHLRWRVFLAQILDKCVETESLQGLNQIWSKWAKIVSEQFEEIVKSCSKIEMPSQNNRSFSLRAIKGSASQTVISTLETVEKSDVSNILVTTFHQVKGRTFDAILVVSAPDKRSDGGHWSQWVDAANSDGEHARFAYVASSRPKVLLGWAIPSPSEEDEKKLKELGLTAINETGVKQ</sequence>
<dbReference type="InterPro" id="IPR014016">
    <property type="entry name" value="UvrD-like_ATP-bd"/>
</dbReference>
<reference evidence="6" key="1">
    <citation type="journal article" date="2011" name="Environ. Microbiol.">
        <title>Genomic insights into the metabolic potential of the polycyclic aromatic hydrocarbon degrading sulfate-reducing Deltaproteobacterium N47.</title>
        <authorList>
            <person name="Bergmann F."/>
            <person name="Selesi D."/>
            <person name="Weinmaier T."/>
            <person name="Tischler P."/>
            <person name="Rattei T."/>
            <person name="Meckenstock R.U."/>
        </authorList>
    </citation>
    <scope>NUCLEOTIDE SEQUENCE</scope>
</reference>
<evidence type="ECO:0000256" key="2">
    <source>
        <dbReference type="ARBA" id="ARBA00022801"/>
    </source>
</evidence>
<evidence type="ECO:0000256" key="3">
    <source>
        <dbReference type="ARBA" id="ARBA00022806"/>
    </source>
</evidence>
<dbReference type="GO" id="GO:0016787">
    <property type="term" value="F:hydrolase activity"/>
    <property type="evidence" value="ECO:0007669"/>
    <property type="project" value="UniProtKB-KW"/>
</dbReference>
<evidence type="ECO:0000256" key="4">
    <source>
        <dbReference type="ARBA" id="ARBA00022840"/>
    </source>
</evidence>
<evidence type="ECO:0000313" key="6">
    <source>
        <dbReference type="EMBL" id="CBX27351.1"/>
    </source>
</evidence>
<keyword evidence="3" id="KW-0347">Helicase</keyword>
<feature type="domain" description="UvrD-like helicase ATP-binding" evidence="5">
    <location>
        <begin position="48"/>
        <end position="107"/>
    </location>
</feature>
<gene>
    <name evidence="6" type="ORF">N47_H21730</name>
</gene>
<dbReference type="GO" id="GO:0000725">
    <property type="term" value="P:recombinational repair"/>
    <property type="evidence" value="ECO:0007669"/>
    <property type="project" value="TreeGrafter"/>
</dbReference>
<dbReference type="InterPro" id="IPR027417">
    <property type="entry name" value="P-loop_NTPase"/>
</dbReference>
<protein>
    <recommendedName>
        <fullName evidence="5">UvrD-like helicase ATP-binding domain-containing protein</fullName>
    </recommendedName>
</protein>
<organism evidence="6">
    <name type="scientific">uncultured Desulfobacterium sp</name>
    <dbReference type="NCBI Taxonomy" id="201089"/>
    <lineage>
        <taxon>Bacteria</taxon>
        <taxon>Pseudomonadati</taxon>
        <taxon>Thermodesulfobacteriota</taxon>
        <taxon>Desulfobacteria</taxon>
        <taxon>Desulfobacterales</taxon>
        <taxon>Desulfobacteriaceae</taxon>
        <taxon>Desulfobacterium</taxon>
        <taxon>environmental samples</taxon>
    </lineage>
</organism>
<dbReference type="Pfam" id="PF00580">
    <property type="entry name" value="UvrD-helicase"/>
    <property type="match status" value="1"/>
</dbReference>
<keyword evidence="2" id="KW-0378">Hydrolase</keyword>
<keyword evidence="1" id="KW-0547">Nucleotide-binding</keyword>
<dbReference type="Gene3D" id="3.40.50.300">
    <property type="entry name" value="P-loop containing nucleotide triphosphate hydrolases"/>
    <property type="match status" value="1"/>
</dbReference>
<evidence type="ECO:0000256" key="1">
    <source>
        <dbReference type="ARBA" id="ARBA00022741"/>
    </source>
</evidence>
<dbReference type="GO" id="GO:0005524">
    <property type="term" value="F:ATP binding"/>
    <property type="evidence" value="ECO:0007669"/>
    <property type="project" value="UniProtKB-KW"/>
</dbReference>
<dbReference type="AlphaFoldDB" id="E1Y9V7"/>
<dbReference type="InterPro" id="IPR000212">
    <property type="entry name" value="DNA_helicase_UvrD/REP"/>
</dbReference>
<proteinExistence type="predicted"/>
<evidence type="ECO:0000259" key="5">
    <source>
        <dbReference type="Pfam" id="PF00580"/>
    </source>
</evidence>
<dbReference type="GO" id="GO:0005829">
    <property type="term" value="C:cytosol"/>
    <property type="evidence" value="ECO:0007669"/>
    <property type="project" value="TreeGrafter"/>
</dbReference>
<dbReference type="GO" id="GO:0043138">
    <property type="term" value="F:3'-5' DNA helicase activity"/>
    <property type="evidence" value="ECO:0007669"/>
    <property type="project" value="TreeGrafter"/>
</dbReference>
<dbReference type="PANTHER" id="PTHR11070">
    <property type="entry name" value="UVRD / RECB / PCRA DNA HELICASE FAMILY MEMBER"/>
    <property type="match status" value="1"/>
</dbReference>
<dbReference type="GO" id="GO:0003677">
    <property type="term" value="F:DNA binding"/>
    <property type="evidence" value="ECO:0007669"/>
    <property type="project" value="InterPro"/>
</dbReference>